<dbReference type="SUPFAM" id="SSF56784">
    <property type="entry name" value="HAD-like"/>
    <property type="match status" value="1"/>
</dbReference>
<dbReference type="RefSeq" id="WP_262993633.1">
    <property type="nucleotide sequence ID" value="NZ_JAOTJC010000007.1"/>
</dbReference>
<dbReference type="InterPro" id="IPR006439">
    <property type="entry name" value="HAD-SF_hydro_IA"/>
</dbReference>
<evidence type="ECO:0000256" key="1">
    <source>
        <dbReference type="ARBA" id="ARBA00001946"/>
    </source>
</evidence>
<accession>A0ABT2VQK6</accession>
<dbReference type="SFLD" id="SFLDS00003">
    <property type="entry name" value="Haloacid_Dehalogenase"/>
    <property type="match status" value="1"/>
</dbReference>
<name>A0ABT2VQK6_9ALTE</name>
<dbReference type="PANTHER" id="PTHR46470">
    <property type="entry name" value="N-ACYLNEURAMINATE-9-PHOSPHATASE"/>
    <property type="match status" value="1"/>
</dbReference>
<dbReference type="InterPro" id="IPR051400">
    <property type="entry name" value="HAD-like_hydrolase"/>
</dbReference>
<dbReference type="NCBIfam" id="TIGR01549">
    <property type="entry name" value="HAD-SF-IA-v1"/>
    <property type="match status" value="1"/>
</dbReference>
<reference evidence="5" key="1">
    <citation type="submission" date="2023-07" db="EMBL/GenBank/DDBJ databases">
        <title>Study on multiphase classification of strain Alteromonas salexigens isolated from the Yellow Sea.</title>
        <authorList>
            <person name="Sun L."/>
        </authorList>
    </citation>
    <scope>NUCLEOTIDE SEQUENCE [LARGE SCALE GENOMIC DNA]</scope>
    <source>
        <strain evidence="5">ASW11-19</strain>
    </source>
</reference>
<keyword evidence="3" id="KW-0460">Magnesium</keyword>
<comment type="cofactor">
    <cofactor evidence="1">
        <name>Mg(2+)</name>
        <dbReference type="ChEBI" id="CHEBI:18420"/>
    </cofactor>
</comment>
<dbReference type="Pfam" id="PF00702">
    <property type="entry name" value="Hydrolase"/>
    <property type="match status" value="1"/>
</dbReference>
<dbReference type="PANTHER" id="PTHR46470:SF4">
    <property type="entry name" value="5-AMINO-6-(5-PHOSPHO-D-RIBITYLAMINO)URACIL PHOSPHATASE YIGB"/>
    <property type="match status" value="1"/>
</dbReference>
<dbReference type="SFLD" id="SFLDG01129">
    <property type="entry name" value="C1.5:_HAD__Beta-PGM__Phosphata"/>
    <property type="match status" value="1"/>
</dbReference>
<dbReference type="InterPro" id="IPR023214">
    <property type="entry name" value="HAD_sf"/>
</dbReference>
<dbReference type="EMBL" id="JAOTJC010000007">
    <property type="protein sequence ID" value="MCU7554728.1"/>
    <property type="molecule type" value="Genomic_DNA"/>
</dbReference>
<dbReference type="Gene3D" id="3.40.50.1000">
    <property type="entry name" value="HAD superfamily/HAD-like"/>
    <property type="match status" value="1"/>
</dbReference>
<comment type="caution">
    <text evidence="4">The sequence shown here is derived from an EMBL/GenBank/DDBJ whole genome shotgun (WGS) entry which is preliminary data.</text>
</comment>
<evidence type="ECO:0000256" key="2">
    <source>
        <dbReference type="ARBA" id="ARBA00022801"/>
    </source>
</evidence>
<evidence type="ECO:0000256" key="3">
    <source>
        <dbReference type="ARBA" id="ARBA00022842"/>
    </source>
</evidence>
<organism evidence="4 5">
    <name type="scientific">Alteromonas salexigens</name>
    <dbReference type="NCBI Taxonomy" id="2982530"/>
    <lineage>
        <taxon>Bacteria</taxon>
        <taxon>Pseudomonadati</taxon>
        <taxon>Pseudomonadota</taxon>
        <taxon>Gammaproteobacteria</taxon>
        <taxon>Alteromonadales</taxon>
        <taxon>Alteromonadaceae</taxon>
        <taxon>Alteromonas/Salinimonas group</taxon>
        <taxon>Alteromonas</taxon>
    </lineage>
</organism>
<evidence type="ECO:0000313" key="5">
    <source>
        <dbReference type="Proteomes" id="UP001209257"/>
    </source>
</evidence>
<dbReference type="Gene3D" id="1.20.120.1600">
    <property type="match status" value="1"/>
</dbReference>
<proteinExistence type="predicted"/>
<evidence type="ECO:0000313" key="4">
    <source>
        <dbReference type="EMBL" id="MCU7554728.1"/>
    </source>
</evidence>
<dbReference type="GO" id="GO:0016787">
    <property type="term" value="F:hydrolase activity"/>
    <property type="evidence" value="ECO:0007669"/>
    <property type="project" value="UniProtKB-KW"/>
</dbReference>
<gene>
    <name evidence="4" type="ORF">OCL06_08965</name>
</gene>
<dbReference type="Proteomes" id="UP001209257">
    <property type="component" value="Unassembled WGS sequence"/>
</dbReference>
<protein>
    <submittedName>
        <fullName evidence="4">HAD-IA family hydrolase</fullName>
    </submittedName>
</protein>
<keyword evidence="5" id="KW-1185">Reference proteome</keyword>
<dbReference type="InterPro" id="IPR036412">
    <property type="entry name" value="HAD-like_sf"/>
</dbReference>
<keyword evidence="2 4" id="KW-0378">Hydrolase</keyword>
<sequence length="237" mass="26388">MRFYRPLGPIRAITFDLDDTLYDNGPVIRQAEQALTAFIGTHYPRAAALSAEDWHNIRHTLISETPALASDMGELRLRTLTQALQNDVSGEALTQAASACFDCFYHARSELTLADDVHRTLDYLAQRVPLVGITNGNVDPKRIGIDSYFDTIFHASLTRPMKPARPLFDDAATHIDQPPAQILHVGDNLIKDVHGAINAGYQTAWFACNRPMQLPAERVSTLPHVQLDCLTELMQLL</sequence>